<keyword evidence="2" id="KW-1185">Reference proteome</keyword>
<evidence type="ECO:0000313" key="2">
    <source>
        <dbReference type="Proteomes" id="UP000414233"/>
    </source>
</evidence>
<name>A0A5E4YM35_9BURK</name>
<gene>
    <name evidence="1" type="ORF">PTE30175_04520</name>
</gene>
<proteinExistence type="predicted"/>
<organism evidence="1 2">
    <name type="scientific">Pandoraea terrae</name>
    <dbReference type="NCBI Taxonomy" id="1537710"/>
    <lineage>
        <taxon>Bacteria</taxon>
        <taxon>Pseudomonadati</taxon>
        <taxon>Pseudomonadota</taxon>
        <taxon>Betaproteobacteria</taxon>
        <taxon>Burkholderiales</taxon>
        <taxon>Burkholderiaceae</taxon>
        <taxon>Pandoraea</taxon>
    </lineage>
</organism>
<dbReference type="InterPro" id="IPR036520">
    <property type="entry name" value="UPF0759_sf"/>
</dbReference>
<dbReference type="AlphaFoldDB" id="A0A5E4YM35"/>
<evidence type="ECO:0008006" key="3">
    <source>
        <dbReference type="Google" id="ProtNLM"/>
    </source>
</evidence>
<dbReference type="PANTHER" id="PTHR30348">
    <property type="entry name" value="UNCHARACTERIZED PROTEIN YECE"/>
    <property type="match status" value="1"/>
</dbReference>
<dbReference type="RefSeq" id="WP_150699299.1">
    <property type="nucleotide sequence ID" value="NZ_CABPRZ010000025.1"/>
</dbReference>
<dbReference type="SUPFAM" id="SSF117396">
    <property type="entry name" value="TM1631-like"/>
    <property type="match status" value="1"/>
</dbReference>
<evidence type="ECO:0000313" key="1">
    <source>
        <dbReference type="EMBL" id="VVE49811.1"/>
    </source>
</evidence>
<dbReference type="Pfam" id="PF01904">
    <property type="entry name" value="DUF72"/>
    <property type="match status" value="1"/>
</dbReference>
<dbReference type="Proteomes" id="UP000414233">
    <property type="component" value="Unassembled WGS sequence"/>
</dbReference>
<protein>
    <recommendedName>
        <fullName evidence="3">DUF72 domain-containing protein</fullName>
    </recommendedName>
</protein>
<dbReference type="InterPro" id="IPR002763">
    <property type="entry name" value="DUF72"/>
</dbReference>
<dbReference type="Gene3D" id="3.20.20.410">
    <property type="entry name" value="Protein of unknown function UPF0759"/>
    <property type="match status" value="1"/>
</dbReference>
<accession>A0A5E4YM35</accession>
<dbReference type="EMBL" id="CABPRZ010000025">
    <property type="protein sequence ID" value="VVE49811.1"/>
    <property type="molecule type" value="Genomic_DNA"/>
</dbReference>
<sequence>MAQLRIGTASWTDKSLIACKRFYPRGASTPAARLAYYASQFAAVEVDSSYYAMPSAYNAQQWVERTPADFVFHIKAFRALTHHQTPRVALPPAVREALPGETPNVYYKDMPAEVVDALWADYRRGIAPLRAAGRLGAVHFQFAPWVTFGPPAFAHIEACIGQLPDVTLSVEFRHRSWFAPGHHEATLRFLSDHGLVHTVVDEPQGFANSVPAVWAITNPSLAVVRFHGRNTVTWNQKGHASSGDRFNYDYSDEELRELAEQMRRHLAGAQNVAAFFNNNYEDQGQRNARTLMEIFGVPRPADRLA</sequence>
<dbReference type="OrthoDB" id="9780310at2"/>
<dbReference type="PANTHER" id="PTHR30348:SF13">
    <property type="entry name" value="UPF0759 PROTEIN YUNF"/>
    <property type="match status" value="1"/>
</dbReference>
<reference evidence="1 2" key="1">
    <citation type="submission" date="2019-08" db="EMBL/GenBank/DDBJ databases">
        <authorList>
            <person name="Peeters C."/>
        </authorList>
    </citation>
    <scope>NUCLEOTIDE SEQUENCE [LARGE SCALE GENOMIC DNA]</scope>
    <source>
        <strain evidence="1 2">LMG 30175</strain>
    </source>
</reference>